<evidence type="ECO:0000313" key="2">
    <source>
        <dbReference type="Proteomes" id="UP000479293"/>
    </source>
</evidence>
<dbReference type="EMBL" id="WHLY01000002">
    <property type="protein sequence ID" value="MPR36522.1"/>
    <property type="molecule type" value="Genomic_DNA"/>
</dbReference>
<sequence>MAPPKPQVKVPKAYLELLMEFWLYAWKVIYPARDFSQQEQEKAIVAIMAGVYDGFGQQRTPREWAEFQTRQLEKLDKAAKWYDLHPDAYRPDPFAIQVKGKGYFDKENLRGFRGLEAWMKKDEERRQLNRHAYDEARQEKQKRAETLLRRARRDFEKLRLGAKPRKEVAAMNTQMALFQYYRVVFDGFGKKWADKFYAQYLDQQAVDFKPPKYYRSRKSRRLAGEISEETVVYVESWMQHGDWYYSEV</sequence>
<proteinExistence type="predicted"/>
<reference evidence="1 2" key="1">
    <citation type="submission" date="2019-10" db="EMBL/GenBank/DDBJ databases">
        <title>Draft Genome Sequence of Cytophagaceae sp. SJW1-29.</title>
        <authorList>
            <person name="Choi A."/>
        </authorList>
    </citation>
    <scope>NUCLEOTIDE SEQUENCE [LARGE SCALE GENOMIC DNA]</scope>
    <source>
        <strain evidence="1 2">SJW1-29</strain>
    </source>
</reference>
<evidence type="ECO:0000313" key="1">
    <source>
        <dbReference type="EMBL" id="MPR36522.1"/>
    </source>
</evidence>
<keyword evidence="2" id="KW-1185">Reference proteome</keyword>
<name>A0A7C9BDT1_9BACT</name>
<dbReference type="AlphaFoldDB" id="A0A7C9BDT1"/>
<protein>
    <submittedName>
        <fullName evidence="1">Uncharacterized protein</fullName>
    </submittedName>
</protein>
<gene>
    <name evidence="1" type="ORF">GBK04_25080</name>
</gene>
<accession>A0A7C9BDT1</accession>
<dbReference type="RefSeq" id="WP_152764499.1">
    <property type="nucleotide sequence ID" value="NZ_WHLY01000002.1"/>
</dbReference>
<comment type="caution">
    <text evidence="1">The sequence shown here is derived from an EMBL/GenBank/DDBJ whole genome shotgun (WGS) entry which is preliminary data.</text>
</comment>
<dbReference type="Proteomes" id="UP000479293">
    <property type="component" value="Unassembled WGS sequence"/>
</dbReference>
<organism evidence="1 2">
    <name type="scientific">Salmonirosea aquatica</name>
    <dbReference type="NCBI Taxonomy" id="2654236"/>
    <lineage>
        <taxon>Bacteria</taxon>
        <taxon>Pseudomonadati</taxon>
        <taxon>Bacteroidota</taxon>
        <taxon>Cytophagia</taxon>
        <taxon>Cytophagales</taxon>
        <taxon>Spirosomataceae</taxon>
        <taxon>Salmonirosea</taxon>
    </lineage>
</organism>